<dbReference type="Gene3D" id="1.10.287.130">
    <property type="match status" value="1"/>
</dbReference>
<dbReference type="RefSeq" id="WP_214625152.1">
    <property type="nucleotide sequence ID" value="NZ_JAHGAW010000013.1"/>
</dbReference>
<dbReference type="InterPro" id="IPR018762">
    <property type="entry name" value="ChpT_C"/>
</dbReference>
<dbReference type="Gene3D" id="3.30.565.10">
    <property type="entry name" value="Histidine kinase-like ATPase, C-terminal domain"/>
    <property type="match status" value="1"/>
</dbReference>
<keyword evidence="3" id="KW-1185">Reference proteome</keyword>
<evidence type="ECO:0000313" key="2">
    <source>
        <dbReference type="EMBL" id="MBT2188899.1"/>
    </source>
</evidence>
<dbReference type="Proteomes" id="UP001138757">
    <property type="component" value="Unassembled WGS sequence"/>
</dbReference>
<protein>
    <submittedName>
        <fullName evidence="2">Histidine phosphotransferase</fullName>
    </submittedName>
</protein>
<name>A0A9X1DFG1_9SPHN</name>
<accession>A0A9X1DFG1</accession>
<dbReference type="AlphaFoldDB" id="A0A9X1DFG1"/>
<dbReference type="EMBL" id="JAHGAW010000013">
    <property type="protein sequence ID" value="MBT2188899.1"/>
    <property type="molecule type" value="Genomic_DNA"/>
</dbReference>
<evidence type="ECO:0000313" key="3">
    <source>
        <dbReference type="Proteomes" id="UP001138757"/>
    </source>
</evidence>
<evidence type="ECO:0000259" key="1">
    <source>
        <dbReference type="Pfam" id="PF10090"/>
    </source>
</evidence>
<gene>
    <name evidence="2" type="ORF">KK488_18295</name>
</gene>
<organism evidence="2 3">
    <name type="scientific">Sphingobium nicotianae</name>
    <dbReference type="NCBI Taxonomy" id="2782607"/>
    <lineage>
        <taxon>Bacteria</taxon>
        <taxon>Pseudomonadati</taxon>
        <taxon>Pseudomonadota</taxon>
        <taxon>Alphaproteobacteria</taxon>
        <taxon>Sphingomonadales</taxon>
        <taxon>Sphingomonadaceae</taxon>
        <taxon>Sphingobium</taxon>
    </lineage>
</organism>
<feature type="domain" description="Histidine phosphotransferase ChpT C-terminal" evidence="1">
    <location>
        <begin position="83"/>
        <end position="202"/>
    </location>
</feature>
<comment type="caution">
    <text evidence="2">The sequence shown here is derived from an EMBL/GenBank/DDBJ whole genome shotgun (WGS) entry which is preliminary data.</text>
</comment>
<proteinExistence type="predicted"/>
<sequence>MAQSPDPIDFASLLCSRLCHDLLSPVGALNNGLELLAVETDPQMREQCFGLLGDSARTTAGKLKFFRLAFGAAGGYGEAIPVHEIRNAVEGMFPAGGKLSLEWMIDSDALSKPAAKLLLNLVLMTGEALPRGGVIAIGAEERGGVTEIAVRGEGAKLIFDPAIRAAVEGSSGEVTTRTAAAFMIRTIAEQCGGQILISAPEDPFLMFGASLPAR</sequence>
<dbReference type="InterPro" id="IPR036890">
    <property type="entry name" value="HATPase_C_sf"/>
</dbReference>
<dbReference type="Pfam" id="PF10090">
    <property type="entry name" value="HPTransfase"/>
    <property type="match status" value="1"/>
</dbReference>
<reference evidence="2" key="1">
    <citation type="submission" date="2021-05" db="EMBL/GenBank/DDBJ databases">
        <title>Genome of Sphingobium sp. strain.</title>
        <authorList>
            <person name="Fan R."/>
        </authorList>
    </citation>
    <scope>NUCLEOTIDE SEQUENCE</scope>
    <source>
        <strain evidence="2">H33</strain>
    </source>
</reference>